<reference evidence="5 6" key="1">
    <citation type="submission" date="2019-03" db="EMBL/GenBank/DDBJ databases">
        <title>Genomic Encyclopedia of Type Strains, Phase III (KMG-III): the genomes of soil and plant-associated and newly described type strains.</title>
        <authorList>
            <person name="Whitman W."/>
        </authorList>
    </citation>
    <scope>NUCLEOTIDE SEQUENCE [LARGE SCALE GENOMIC DNA]</scope>
    <source>
        <strain evidence="5 6">CECT 8446</strain>
    </source>
</reference>
<dbReference type="PANTHER" id="PTHR11808">
    <property type="entry name" value="TRANS-SULFURATION ENZYME FAMILY MEMBER"/>
    <property type="match status" value="1"/>
</dbReference>
<dbReference type="InterPro" id="IPR015421">
    <property type="entry name" value="PyrdxlP-dep_Trfase_major"/>
</dbReference>
<dbReference type="EMBL" id="SNYF01000006">
    <property type="protein sequence ID" value="TDQ17303.1"/>
    <property type="molecule type" value="Genomic_DNA"/>
</dbReference>
<dbReference type="GO" id="GO:0019346">
    <property type="term" value="P:transsulfuration"/>
    <property type="evidence" value="ECO:0007669"/>
    <property type="project" value="InterPro"/>
</dbReference>
<dbReference type="Proteomes" id="UP000294535">
    <property type="component" value="Unassembled WGS sequence"/>
</dbReference>
<dbReference type="Gene3D" id="3.40.640.10">
    <property type="entry name" value="Type I PLP-dependent aspartate aminotransferase-like (Major domain)"/>
    <property type="match status" value="1"/>
</dbReference>
<dbReference type="Pfam" id="PF01053">
    <property type="entry name" value="Cys_Met_Meta_PP"/>
    <property type="match status" value="1"/>
</dbReference>
<dbReference type="PIRSF" id="PIRSF001434">
    <property type="entry name" value="CGS"/>
    <property type="match status" value="1"/>
</dbReference>
<dbReference type="InterPro" id="IPR015424">
    <property type="entry name" value="PyrdxlP-dep_Trfase"/>
</dbReference>
<dbReference type="GO" id="GO:0009086">
    <property type="term" value="P:methionine biosynthetic process"/>
    <property type="evidence" value="ECO:0007669"/>
    <property type="project" value="UniProtKB-ARBA"/>
</dbReference>
<keyword evidence="5" id="KW-0456">Lyase</keyword>
<dbReference type="PROSITE" id="PS00868">
    <property type="entry name" value="CYS_MET_METAB_PP"/>
    <property type="match status" value="1"/>
</dbReference>
<dbReference type="AlphaFoldDB" id="A0A4R6T4R3"/>
<evidence type="ECO:0000256" key="1">
    <source>
        <dbReference type="ARBA" id="ARBA00001933"/>
    </source>
</evidence>
<comment type="cofactor">
    <cofactor evidence="1 4">
        <name>pyridoxal 5'-phosphate</name>
        <dbReference type="ChEBI" id="CHEBI:597326"/>
    </cofactor>
</comment>
<keyword evidence="2 3" id="KW-0663">Pyridoxal phosphate</keyword>
<evidence type="ECO:0000313" key="6">
    <source>
        <dbReference type="Proteomes" id="UP000294535"/>
    </source>
</evidence>
<dbReference type="PANTHER" id="PTHR11808:SF86">
    <property type="entry name" value="METHIONINE GAMMA-LYASE"/>
    <property type="match status" value="1"/>
</dbReference>
<evidence type="ECO:0000256" key="4">
    <source>
        <dbReference type="RuleBase" id="RU362118"/>
    </source>
</evidence>
<dbReference type="GO" id="GO:0016846">
    <property type="term" value="F:carbon-sulfur lyase activity"/>
    <property type="evidence" value="ECO:0007669"/>
    <property type="project" value="TreeGrafter"/>
</dbReference>
<comment type="similarity">
    <text evidence="4">Belongs to the trans-sulfuration enzymes family.</text>
</comment>
<dbReference type="Gene3D" id="3.90.1150.10">
    <property type="entry name" value="Aspartate Aminotransferase, domain 1"/>
    <property type="match status" value="1"/>
</dbReference>
<keyword evidence="6" id="KW-1185">Reference proteome</keyword>
<dbReference type="CDD" id="cd00614">
    <property type="entry name" value="CGS_like"/>
    <property type="match status" value="1"/>
</dbReference>
<gene>
    <name evidence="5" type="ORF">DFQ04_1955</name>
</gene>
<dbReference type="InterPro" id="IPR015422">
    <property type="entry name" value="PyrdxlP-dep_Trfase_small"/>
</dbReference>
<protein>
    <submittedName>
        <fullName evidence="5">Methionine-gamma-lyase</fullName>
    </submittedName>
</protein>
<dbReference type="FunFam" id="3.40.640.10:FF:000046">
    <property type="entry name" value="Cystathionine gamma-lyase"/>
    <property type="match status" value="1"/>
</dbReference>
<dbReference type="FunFam" id="3.90.1150.10:FF:000033">
    <property type="entry name" value="Cystathionine gamma-synthase"/>
    <property type="match status" value="1"/>
</dbReference>
<accession>A0A4R6T4R3</accession>
<dbReference type="RefSeq" id="WP_133555214.1">
    <property type="nucleotide sequence ID" value="NZ_SNYF01000006.1"/>
</dbReference>
<name>A0A4R6T4R3_9BACT</name>
<dbReference type="GO" id="GO:0030170">
    <property type="term" value="F:pyridoxal phosphate binding"/>
    <property type="evidence" value="ECO:0007669"/>
    <property type="project" value="InterPro"/>
</dbReference>
<dbReference type="OrthoDB" id="634606at2"/>
<proteinExistence type="inferred from homology"/>
<dbReference type="InterPro" id="IPR000277">
    <property type="entry name" value="Cys/Met-Metab_PyrdxlP-dep_enz"/>
</dbReference>
<comment type="caution">
    <text evidence="5">The sequence shown here is derived from an EMBL/GenBank/DDBJ whole genome shotgun (WGS) entry which is preliminary data.</text>
</comment>
<dbReference type="NCBIfam" id="NF005455">
    <property type="entry name" value="PRK07049.1"/>
    <property type="match status" value="1"/>
</dbReference>
<dbReference type="InterPro" id="IPR054542">
    <property type="entry name" value="Cys_met_metab_PP"/>
</dbReference>
<organism evidence="5 6">
    <name type="scientific">Algoriphagus boseongensis</name>
    <dbReference type="NCBI Taxonomy" id="1442587"/>
    <lineage>
        <taxon>Bacteria</taxon>
        <taxon>Pseudomonadati</taxon>
        <taxon>Bacteroidota</taxon>
        <taxon>Cytophagia</taxon>
        <taxon>Cytophagales</taxon>
        <taxon>Cyclobacteriaceae</taxon>
        <taxon>Algoriphagus</taxon>
    </lineage>
</organism>
<dbReference type="GO" id="GO:0005737">
    <property type="term" value="C:cytoplasm"/>
    <property type="evidence" value="ECO:0007669"/>
    <property type="project" value="TreeGrafter"/>
</dbReference>
<dbReference type="SUPFAM" id="SSF53383">
    <property type="entry name" value="PLP-dependent transferases"/>
    <property type="match status" value="1"/>
</dbReference>
<evidence type="ECO:0000313" key="5">
    <source>
        <dbReference type="EMBL" id="TDQ17303.1"/>
    </source>
</evidence>
<sequence length="413" mass="46128">MNPRNFHPESLMMSYGYKPELSEGAIKCPIFQTSTFVFKSAQEGKEFFELAYGKREKNPDEQPGLIYSRLNNPDLQILEERLCLWDGAEKCAVFESGMSAISTVLLEFLRPGDFLLYSMPVYGGTDHFINKVLPQYGIKGIGFTPDDTKEDILAKAEGKPVKLIYVETPANPTNALFDLGLCREVADQLGNSDQQVYVVVDNTYMGPLWQHPLKLGADLVMYSATKYIGGHSDLIAGAVLGNAELMKRVLTLRTFLGNMAGPWTGWLLMRSLETLKVRMNQQAENASKVADFLAQHPKVEKVYYLGHLEEGSSQYQIFKKQLSSAGAMVSFDIKGGEKEAFQFLDHLKLFHLAVSLGSTESLAEHPATMTHSDVSEEDRDKLGISEKLVRLSIGVENHEDLIWDINQALEKVS</sequence>
<evidence type="ECO:0000256" key="2">
    <source>
        <dbReference type="ARBA" id="ARBA00022898"/>
    </source>
</evidence>
<feature type="modified residue" description="N6-(pyridoxal phosphate)lysine" evidence="3">
    <location>
        <position position="226"/>
    </location>
</feature>
<evidence type="ECO:0000256" key="3">
    <source>
        <dbReference type="PIRSR" id="PIRSR001434-2"/>
    </source>
</evidence>